<name>A0A444F5R8_ENSVE</name>
<protein>
    <submittedName>
        <fullName evidence="2">Uncharacterized protein</fullName>
    </submittedName>
</protein>
<accession>A0A444F5R8</accession>
<dbReference type="Proteomes" id="UP000290560">
    <property type="component" value="Unassembled WGS sequence"/>
</dbReference>
<dbReference type="AlphaFoldDB" id="A0A444F5R8"/>
<feature type="compositionally biased region" description="Basic residues" evidence="1">
    <location>
        <begin position="68"/>
        <end position="78"/>
    </location>
</feature>
<proteinExistence type="predicted"/>
<reference evidence="2" key="1">
    <citation type="journal article" date="2018" name="Data Brief">
        <title>Genome sequence data from 17 accessions of Ensete ventricosum, a staple food crop for millions in Ethiopia.</title>
        <authorList>
            <person name="Yemataw Z."/>
            <person name="Muzemil S."/>
            <person name="Ambachew D."/>
            <person name="Tripathi L."/>
            <person name="Tesfaye K."/>
            <person name="Chala A."/>
            <person name="Farbos A."/>
            <person name="O'Neill P."/>
            <person name="Moore K."/>
            <person name="Grant M."/>
            <person name="Studholme D.J."/>
        </authorList>
    </citation>
    <scope>NUCLEOTIDE SEQUENCE [LARGE SCALE GENOMIC DNA]</scope>
    <source>
        <tissue evidence="2">Leaf</tissue>
    </source>
</reference>
<sequence>MATTSLASAASSFVLTSNLSTATATTNRSSRFSFFTFIKSDRKLVVRVEEASMSPPALTTKGGSMKLPRSHLHRHRSTRREVPR</sequence>
<organism evidence="2">
    <name type="scientific">Ensete ventricosum</name>
    <name type="common">Abyssinian banana</name>
    <name type="synonym">Musa ensete</name>
    <dbReference type="NCBI Taxonomy" id="4639"/>
    <lineage>
        <taxon>Eukaryota</taxon>
        <taxon>Viridiplantae</taxon>
        <taxon>Streptophyta</taxon>
        <taxon>Embryophyta</taxon>
        <taxon>Tracheophyta</taxon>
        <taxon>Spermatophyta</taxon>
        <taxon>Magnoliopsida</taxon>
        <taxon>Liliopsida</taxon>
        <taxon>Zingiberales</taxon>
        <taxon>Musaceae</taxon>
        <taxon>Ensete</taxon>
    </lineage>
</organism>
<evidence type="ECO:0000256" key="1">
    <source>
        <dbReference type="SAM" id="MobiDB-lite"/>
    </source>
</evidence>
<evidence type="ECO:0000313" key="2">
    <source>
        <dbReference type="EMBL" id="RZR71056.1"/>
    </source>
</evidence>
<feature type="region of interest" description="Disordered" evidence="1">
    <location>
        <begin position="51"/>
        <end position="84"/>
    </location>
</feature>
<dbReference type="EMBL" id="KV875485">
    <property type="protein sequence ID" value="RZR71056.1"/>
    <property type="molecule type" value="Genomic_DNA"/>
</dbReference>
<gene>
    <name evidence="2" type="ORF">BHM03_00003062</name>
</gene>